<comment type="caution">
    <text evidence="2">The sequence shown here is derived from an EMBL/GenBank/DDBJ whole genome shotgun (WGS) entry which is preliminary data.</text>
</comment>
<dbReference type="Proteomes" id="UP001206483">
    <property type="component" value="Unassembled WGS sequence"/>
</dbReference>
<dbReference type="InterPro" id="IPR018958">
    <property type="entry name" value="Knr4/Smi1-like_dom"/>
</dbReference>
<keyword evidence="3" id="KW-1185">Reference proteome</keyword>
<dbReference type="RefSeq" id="WP_253804568.1">
    <property type="nucleotide sequence ID" value="NZ_BAAAUB010000114.1"/>
</dbReference>
<accession>A0ABT1J9Y1</accession>
<sequence length="204" mass="22283">MTVADHDLLASWSRVGTWLTTHTRRGPARPAADAARLDAFEADLGLPLPADLRAWWLLPEVTASYWIPGAFAPVSLDEALETHEIWLQVAEEEDDPFDENGRPESRYQREFMPIALSPGGDGLIVDLRPGDTRGAVLIWDHETWILDVPQWASVTSMLQDIAHALEAGTPVLLSHATLGGSHAPGTATIDDALDLTWQPATPGR</sequence>
<name>A0ABT1J9Y1_9ACTN</name>
<feature type="domain" description="Knr4/Smi1-like" evidence="1">
    <location>
        <begin position="32"/>
        <end position="143"/>
    </location>
</feature>
<dbReference type="EMBL" id="JAMZDX010000008">
    <property type="protein sequence ID" value="MCP2314250.1"/>
    <property type="molecule type" value="Genomic_DNA"/>
</dbReference>
<dbReference type="Gene3D" id="3.40.1580.10">
    <property type="entry name" value="SMI1/KNR4-like"/>
    <property type="match status" value="1"/>
</dbReference>
<evidence type="ECO:0000259" key="1">
    <source>
        <dbReference type="Pfam" id="PF09346"/>
    </source>
</evidence>
<reference evidence="2 3" key="1">
    <citation type="submission" date="2022-06" db="EMBL/GenBank/DDBJ databases">
        <title>Sequencing the genomes of 1000 actinobacteria strains.</title>
        <authorList>
            <person name="Klenk H.-P."/>
        </authorList>
    </citation>
    <scope>NUCLEOTIDE SEQUENCE [LARGE SCALE GENOMIC DNA]</scope>
    <source>
        <strain evidence="2 3">DSM 41656</strain>
    </source>
</reference>
<gene>
    <name evidence="2" type="ORF">FHR36_007449</name>
</gene>
<dbReference type="InterPro" id="IPR037883">
    <property type="entry name" value="Knr4/Smi1-like_sf"/>
</dbReference>
<organism evidence="2 3">
    <name type="scientific">Kitasatospora paracochleata</name>
    <dbReference type="NCBI Taxonomy" id="58354"/>
    <lineage>
        <taxon>Bacteria</taxon>
        <taxon>Bacillati</taxon>
        <taxon>Actinomycetota</taxon>
        <taxon>Actinomycetes</taxon>
        <taxon>Kitasatosporales</taxon>
        <taxon>Streptomycetaceae</taxon>
        <taxon>Kitasatospora</taxon>
    </lineage>
</organism>
<dbReference type="SUPFAM" id="SSF160631">
    <property type="entry name" value="SMI1/KNR4-like"/>
    <property type="match status" value="1"/>
</dbReference>
<dbReference type="Pfam" id="PF09346">
    <property type="entry name" value="SMI1_KNR4"/>
    <property type="match status" value="1"/>
</dbReference>
<proteinExistence type="predicted"/>
<evidence type="ECO:0000313" key="2">
    <source>
        <dbReference type="EMBL" id="MCP2314250.1"/>
    </source>
</evidence>
<evidence type="ECO:0000313" key="3">
    <source>
        <dbReference type="Proteomes" id="UP001206483"/>
    </source>
</evidence>
<protein>
    <submittedName>
        <fullName evidence="2">Cell wall assembly regulator SMI1</fullName>
    </submittedName>
</protein>